<organism evidence="2 3">
    <name type="scientific">Algoriphagus yeomjeoni</name>
    <dbReference type="NCBI Taxonomy" id="291403"/>
    <lineage>
        <taxon>Bacteria</taxon>
        <taxon>Pseudomonadati</taxon>
        <taxon>Bacteroidota</taxon>
        <taxon>Cytophagia</taxon>
        <taxon>Cytophagales</taxon>
        <taxon>Cyclobacteriaceae</taxon>
        <taxon>Algoriphagus</taxon>
    </lineage>
</organism>
<dbReference type="PANTHER" id="PTHR47495:SF1">
    <property type="entry name" value="BLL3820 PROTEIN"/>
    <property type="match status" value="1"/>
</dbReference>
<keyword evidence="3" id="KW-1185">Reference proteome</keyword>
<dbReference type="InterPro" id="IPR000674">
    <property type="entry name" value="Ald_Oxase/Xan_DH_a/b"/>
</dbReference>
<evidence type="ECO:0000313" key="3">
    <source>
        <dbReference type="Proteomes" id="UP000249610"/>
    </source>
</evidence>
<evidence type="ECO:0000313" key="2">
    <source>
        <dbReference type="EMBL" id="RAI90193.1"/>
    </source>
</evidence>
<dbReference type="InterPro" id="IPR012368">
    <property type="entry name" value="OxRdtase_Mopterin-bd_su_IorB"/>
</dbReference>
<name>A0A327PES1_9BACT</name>
<dbReference type="PIRSF" id="PIRSF036389">
    <property type="entry name" value="IOR_B"/>
    <property type="match status" value="1"/>
</dbReference>
<dbReference type="SMART" id="SM01008">
    <property type="entry name" value="Ald_Xan_dh_C"/>
    <property type="match status" value="1"/>
</dbReference>
<dbReference type="SUPFAM" id="SSF56003">
    <property type="entry name" value="Molybdenum cofactor-binding domain"/>
    <property type="match status" value="2"/>
</dbReference>
<dbReference type="Pfam" id="PF02738">
    <property type="entry name" value="MoCoBD_1"/>
    <property type="match status" value="1"/>
</dbReference>
<dbReference type="InterPro" id="IPR052516">
    <property type="entry name" value="N-heterocyclic_Hydroxylase"/>
</dbReference>
<evidence type="ECO:0000259" key="1">
    <source>
        <dbReference type="SMART" id="SM01008"/>
    </source>
</evidence>
<dbReference type="GO" id="GO:0016491">
    <property type="term" value="F:oxidoreductase activity"/>
    <property type="evidence" value="ECO:0007669"/>
    <property type="project" value="InterPro"/>
</dbReference>
<sequence>MEDLQNMNSSRRSFLKSTGHLLIGFNLLPLTFCQTKGAPSEIPPYTGVPLRPTIDNKLIDSWIRLDAEGHLTVLSGKQELGQGIKIALIQIAAEELDIHPDRCHIINSDTGQTPNEGFTAGSNSVEGSGSAIRQAAAEAKYHLLKMAAQKWNVSPESLRVEDGVVVTNSGEKVSYWELLEGKFIEERISGDIKPKKPEDYRYVGKPLHRDDIRKLVTGESHFVHDLKMPGMVHARVLHPPSYDATLESIDLNQVEALPGVLKVIRNGSFLAVVAEREYQAVKAREMLKELAVWDKSPITTLPDQLVDNVLNTSGNPDEVEVSPGIAELISKSAIRHQADYFRPYHMHASMGPSCAVALWEPNLLTVWSATQGVYPVRDSIADLLTLDKEKVRCVGVPGSGCYGHNGADDVSGEVAIIAKEFPGKHVRLQWMREDENKWEPYGTTMAFRLSGGLDSDGKLLGWDSIVWSDSHSTRPNGSGGSFIAARTLDPPVEFRKGGWSGGSHRNGIPEYSFEAKQLHLFNYDGPLRTSSLRGLGAYANTFAMEAFMDELAHKAGKDPIDFRIKNLEDPRARAVLEELAQKTNWKNRSKSANNGFGVAYARYKNATSYFAVLAEVEIDKAAKSYKLKKLTGVIDSGLTINPDGLKNQTEGGMIQSASWTMLEEVQFDEDGITSVDWNTYPILRMKYVPEVEVHIIDRPETKPMGAGEAAMGPVAAAIANAVFNATGSRVRNLPIKPEKIDWESVN</sequence>
<dbReference type="OrthoDB" id="605889at2"/>
<dbReference type="InterPro" id="IPR037165">
    <property type="entry name" value="AldOxase/xan_DH_Mopterin-bd_sf"/>
</dbReference>
<dbReference type="EMBL" id="QLLK01000005">
    <property type="protein sequence ID" value="RAI90193.1"/>
    <property type="molecule type" value="Genomic_DNA"/>
</dbReference>
<dbReference type="RefSeq" id="WP_111611549.1">
    <property type="nucleotide sequence ID" value="NZ_QLLK01000005.1"/>
</dbReference>
<protein>
    <submittedName>
        <fullName evidence="2">CO/xanthine dehydrogenase Mo-binding subunit</fullName>
    </submittedName>
</protein>
<dbReference type="AlphaFoldDB" id="A0A327PES1"/>
<proteinExistence type="predicted"/>
<dbReference type="Gene3D" id="3.30.365.10">
    <property type="entry name" value="Aldehyde oxidase/xanthine dehydrogenase, molybdopterin binding domain"/>
    <property type="match status" value="4"/>
</dbReference>
<dbReference type="PANTHER" id="PTHR47495">
    <property type="entry name" value="ALDEHYDE DEHYDROGENASE"/>
    <property type="match status" value="1"/>
</dbReference>
<dbReference type="Proteomes" id="UP000249610">
    <property type="component" value="Unassembled WGS sequence"/>
</dbReference>
<dbReference type="InterPro" id="IPR008274">
    <property type="entry name" value="AldOxase/xan_DH_MoCoBD1"/>
</dbReference>
<dbReference type="Gene3D" id="3.90.1170.50">
    <property type="entry name" value="Aldehyde oxidase/xanthine dehydrogenase, a/b hammerhead"/>
    <property type="match status" value="1"/>
</dbReference>
<feature type="domain" description="Aldehyde oxidase/xanthine dehydrogenase a/b hammerhead" evidence="1">
    <location>
        <begin position="217"/>
        <end position="297"/>
    </location>
</feature>
<reference evidence="2 3" key="1">
    <citation type="submission" date="2018-06" db="EMBL/GenBank/DDBJ databases">
        <title>Genomic Encyclopedia of Archaeal and Bacterial Type Strains, Phase II (KMG-II): from individual species to whole genera.</title>
        <authorList>
            <person name="Goeker M."/>
        </authorList>
    </citation>
    <scope>NUCLEOTIDE SEQUENCE [LARGE SCALE GENOMIC DNA]</scope>
    <source>
        <strain evidence="2 3">DSM 23446</strain>
    </source>
</reference>
<accession>A0A327PES1</accession>
<gene>
    <name evidence="2" type="ORF">LV83_02204</name>
</gene>
<dbReference type="Pfam" id="PF20256">
    <property type="entry name" value="MoCoBD_2"/>
    <property type="match status" value="2"/>
</dbReference>
<dbReference type="InterPro" id="IPR046867">
    <property type="entry name" value="AldOxase/xan_DH_MoCoBD2"/>
</dbReference>
<comment type="caution">
    <text evidence="2">The sequence shown here is derived from an EMBL/GenBank/DDBJ whole genome shotgun (WGS) entry which is preliminary data.</text>
</comment>